<dbReference type="GO" id="GO:0009055">
    <property type="term" value="F:electron transfer activity"/>
    <property type="evidence" value="ECO:0007669"/>
    <property type="project" value="UniProtKB-UniRule"/>
</dbReference>
<sequence length="66" mass="6513">MRIEADPGRCVGSGMCALLAPGLFDQSEEDGTVGVRDGAPPDTQRATAAAAAAARCPAGAIRIGDG</sequence>
<dbReference type="PROSITE" id="PS51379">
    <property type="entry name" value="4FE4S_FER_2"/>
    <property type="match status" value="1"/>
</dbReference>
<feature type="domain" description="4Fe-4S ferredoxin-type" evidence="9">
    <location>
        <begin position="1"/>
        <end position="29"/>
    </location>
</feature>
<dbReference type="GO" id="GO:0005506">
    <property type="term" value="F:iron ion binding"/>
    <property type="evidence" value="ECO:0007669"/>
    <property type="project" value="UniProtKB-UniRule"/>
</dbReference>
<proteinExistence type="predicted"/>
<evidence type="ECO:0000256" key="4">
    <source>
        <dbReference type="ARBA" id="ARBA00022982"/>
    </source>
</evidence>
<evidence type="ECO:0000256" key="8">
    <source>
        <dbReference type="RuleBase" id="RU368020"/>
    </source>
</evidence>
<accession>A0A4R4TB05</accession>
<dbReference type="AlphaFoldDB" id="A0A4R4TB05"/>
<keyword evidence="5 8" id="KW-0408">Iron</keyword>
<dbReference type="GO" id="GO:0051538">
    <property type="term" value="F:3 iron, 4 sulfur cluster binding"/>
    <property type="evidence" value="ECO:0007669"/>
    <property type="project" value="UniProtKB-KW"/>
</dbReference>
<keyword evidence="3 8" id="KW-0479">Metal-binding</keyword>
<name>A0A4R4TB05_9ACTN</name>
<evidence type="ECO:0000256" key="5">
    <source>
        <dbReference type="ARBA" id="ARBA00023004"/>
    </source>
</evidence>
<keyword evidence="6 8" id="KW-0411">Iron-sulfur</keyword>
<comment type="caution">
    <text evidence="10">The sequence shown here is derived from an EMBL/GenBank/DDBJ whole genome shotgun (WGS) entry which is preliminary data.</text>
</comment>
<evidence type="ECO:0000256" key="3">
    <source>
        <dbReference type="ARBA" id="ARBA00022723"/>
    </source>
</evidence>
<dbReference type="EMBL" id="SMKI01000252">
    <property type="protein sequence ID" value="TDC72332.1"/>
    <property type="molecule type" value="Genomic_DNA"/>
</dbReference>
<protein>
    <recommendedName>
        <fullName evidence="8">Ferredoxin</fullName>
    </recommendedName>
</protein>
<organism evidence="10 11">
    <name type="scientific">Streptomyces hainanensis</name>
    <dbReference type="NCBI Taxonomy" id="402648"/>
    <lineage>
        <taxon>Bacteria</taxon>
        <taxon>Bacillati</taxon>
        <taxon>Actinomycetota</taxon>
        <taxon>Actinomycetes</taxon>
        <taxon>Kitasatosporales</taxon>
        <taxon>Streptomycetaceae</taxon>
        <taxon>Streptomyces</taxon>
    </lineage>
</organism>
<dbReference type="Gene3D" id="3.30.70.20">
    <property type="match status" value="1"/>
</dbReference>
<dbReference type="InterPro" id="IPR001080">
    <property type="entry name" value="3Fe4S_ferredoxin"/>
</dbReference>
<dbReference type="PRINTS" id="PR00352">
    <property type="entry name" value="3FE4SFRDOXIN"/>
</dbReference>
<dbReference type="PANTHER" id="PTHR36923">
    <property type="entry name" value="FERREDOXIN"/>
    <property type="match status" value="1"/>
</dbReference>
<evidence type="ECO:0000256" key="2">
    <source>
        <dbReference type="ARBA" id="ARBA00022448"/>
    </source>
</evidence>
<dbReference type="InterPro" id="IPR051269">
    <property type="entry name" value="Fe-S_cluster_ET"/>
</dbReference>
<evidence type="ECO:0000313" key="10">
    <source>
        <dbReference type="EMBL" id="TDC72332.1"/>
    </source>
</evidence>
<evidence type="ECO:0000256" key="7">
    <source>
        <dbReference type="ARBA" id="ARBA00023291"/>
    </source>
</evidence>
<comment type="function">
    <text evidence="8">Ferredoxins are iron-sulfur proteins that transfer electrons in a wide variety of metabolic reactions.</text>
</comment>
<dbReference type="InterPro" id="IPR017896">
    <property type="entry name" value="4Fe4S_Fe-S-bd"/>
</dbReference>
<keyword evidence="4 8" id="KW-0249">Electron transport</keyword>
<dbReference type="PANTHER" id="PTHR36923:SF3">
    <property type="entry name" value="FERREDOXIN"/>
    <property type="match status" value="1"/>
</dbReference>
<reference evidence="10 11" key="1">
    <citation type="submission" date="2019-03" db="EMBL/GenBank/DDBJ databases">
        <title>Draft genome sequences of novel Actinobacteria.</title>
        <authorList>
            <person name="Sahin N."/>
            <person name="Ay H."/>
            <person name="Saygin H."/>
        </authorList>
    </citation>
    <scope>NUCLEOTIDE SEQUENCE [LARGE SCALE GENOMIC DNA]</scope>
    <source>
        <strain evidence="10 11">DSM 41900</strain>
    </source>
</reference>
<keyword evidence="2 8" id="KW-0813">Transport</keyword>
<dbReference type="SUPFAM" id="SSF54862">
    <property type="entry name" value="4Fe-4S ferredoxins"/>
    <property type="match status" value="1"/>
</dbReference>
<evidence type="ECO:0000256" key="1">
    <source>
        <dbReference type="ARBA" id="ARBA00001927"/>
    </source>
</evidence>
<dbReference type="Pfam" id="PF13459">
    <property type="entry name" value="Fer4_15"/>
    <property type="match status" value="1"/>
</dbReference>
<dbReference type="Proteomes" id="UP000295345">
    <property type="component" value="Unassembled WGS sequence"/>
</dbReference>
<evidence type="ECO:0000313" key="11">
    <source>
        <dbReference type="Proteomes" id="UP000295345"/>
    </source>
</evidence>
<keyword evidence="7" id="KW-0003">3Fe-4S</keyword>
<keyword evidence="11" id="KW-1185">Reference proteome</keyword>
<evidence type="ECO:0000256" key="6">
    <source>
        <dbReference type="ARBA" id="ARBA00023014"/>
    </source>
</evidence>
<evidence type="ECO:0000259" key="9">
    <source>
        <dbReference type="PROSITE" id="PS51379"/>
    </source>
</evidence>
<gene>
    <name evidence="10" type="ORF">E1283_22010</name>
</gene>
<dbReference type="OrthoDB" id="9803319at2"/>
<comment type="cofactor">
    <cofactor evidence="1">
        <name>[3Fe-4S] cluster</name>
        <dbReference type="ChEBI" id="CHEBI:21137"/>
    </cofactor>
</comment>